<feature type="region of interest" description="Disordered" evidence="1">
    <location>
        <begin position="33"/>
        <end position="65"/>
    </location>
</feature>
<evidence type="ECO:0000313" key="3">
    <source>
        <dbReference type="EMBL" id="KAK3879137.1"/>
    </source>
</evidence>
<evidence type="ECO:0000259" key="2">
    <source>
        <dbReference type="PROSITE" id="PS50835"/>
    </source>
</evidence>
<feature type="domain" description="Ig-like" evidence="2">
    <location>
        <begin position="272"/>
        <end position="361"/>
    </location>
</feature>
<dbReference type="Gene3D" id="2.60.40.10">
    <property type="entry name" value="Immunoglobulins"/>
    <property type="match status" value="1"/>
</dbReference>
<reference evidence="3" key="1">
    <citation type="submission" date="2023-10" db="EMBL/GenBank/DDBJ databases">
        <title>Genome assemblies of two species of porcelain crab, Petrolisthes cinctipes and Petrolisthes manimaculis (Anomura: Porcellanidae).</title>
        <authorList>
            <person name="Angst P."/>
        </authorList>
    </citation>
    <scope>NUCLEOTIDE SEQUENCE</scope>
    <source>
        <strain evidence="3">PB745_01</strain>
        <tissue evidence="3">Gill</tissue>
    </source>
</reference>
<keyword evidence="4" id="KW-1185">Reference proteome</keyword>
<dbReference type="InterPro" id="IPR013783">
    <property type="entry name" value="Ig-like_fold"/>
</dbReference>
<dbReference type="InterPro" id="IPR003599">
    <property type="entry name" value="Ig_sub"/>
</dbReference>
<dbReference type="AlphaFoldDB" id="A0AAE1FTZ7"/>
<dbReference type="InterPro" id="IPR036179">
    <property type="entry name" value="Ig-like_dom_sf"/>
</dbReference>
<accession>A0AAE1FTZ7</accession>
<dbReference type="EMBL" id="JAWQEG010001490">
    <property type="protein sequence ID" value="KAK3879137.1"/>
    <property type="molecule type" value="Genomic_DNA"/>
</dbReference>
<dbReference type="InterPro" id="IPR013098">
    <property type="entry name" value="Ig_I-set"/>
</dbReference>
<gene>
    <name evidence="3" type="ORF">Pcinc_016296</name>
</gene>
<protein>
    <recommendedName>
        <fullName evidence="2">Ig-like domain-containing protein</fullName>
    </recommendedName>
</protein>
<dbReference type="PROSITE" id="PS50835">
    <property type="entry name" value="IG_LIKE"/>
    <property type="match status" value="1"/>
</dbReference>
<organism evidence="3 4">
    <name type="scientific">Petrolisthes cinctipes</name>
    <name type="common">Flat porcelain crab</name>
    <dbReference type="NCBI Taxonomy" id="88211"/>
    <lineage>
        <taxon>Eukaryota</taxon>
        <taxon>Metazoa</taxon>
        <taxon>Ecdysozoa</taxon>
        <taxon>Arthropoda</taxon>
        <taxon>Crustacea</taxon>
        <taxon>Multicrustacea</taxon>
        <taxon>Malacostraca</taxon>
        <taxon>Eumalacostraca</taxon>
        <taxon>Eucarida</taxon>
        <taxon>Decapoda</taxon>
        <taxon>Pleocyemata</taxon>
        <taxon>Anomura</taxon>
        <taxon>Galatheoidea</taxon>
        <taxon>Porcellanidae</taxon>
        <taxon>Petrolisthes</taxon>
    </lineage>
</organism>
<name>A0AAE1FTZ7_PETCI</name>
<dbReference type="Proteomes" id="UP001286313">
    <property type="component" value="Unassembled WGS sequence"/>
</dbReference>
<dbReference type="SMART" id="SM00409">
    <property type="entry name" value="IG"/>
    <property type="match status" value="1"/>
</dbReference>
<dbReference type="InterPro" id="IPR007110">
    <property type="entry name" value="Ig-like_dom"/>
</dbReference>
<proteinExistence type="predicted"/>
<dbReference type="Pfam" id="PF07679">
    <property type="entry name" value="I-set"/>
    <property type="match status" value="1"/>
</dbReference>
<sequence>MMLLWDATCTNTFAATHLLDCSVNPGAAARAVEDRKRQKYTSSRTWADGSQKKLVSPRRPLGSSSKSRLHFHLDFDYSLLSPVAMGMQQSISCEERCEVGVGIAIWTHHLKKLSSIPKGFNDRLMKLQLPLVLGPATRNHQDENDAEIQKLLEEKCQLLQVHQNDPTSTAKKAAFVSKHSIVQARLRSIQDAWLSSKTNEIQGFADRHDTKRFYDALKAVYRPPSIGSSPLRSADGTTLLKSKEILERWAEHFDTVLNRPSSINNEAIACLPKVAINPNLDIPPSMEEPVSAEVLAVVGQEVKLSYEVTSHPSPTPTWTRPDQGLKPVTHLDPRIQAADTGVYTCQVTNPGGRLYREVEVVVEVPPHLTLLPRTAEVTQGARGCSARHLEELQQQQQLGEHNLDIRGCVVKLSRHTYIHKSHWHLITY</sequence>
<comment type="caution">
    <text evidence="3">The sequence shown here is derived from an EMBL/GenBank/DDBJ whole genome shotgun (WGS) entry which is preliminary data.</text>
</comment>
<dbReference type="SUPFAM" id="SSF48726">
    <property type="entry name" value="Immunoglobulin"/>
    <property type="match status" value="1"/>
</dbReference>
<evidence type="ECO:0000256" key="1">
    <source>
        <dbReference type="SAM" id="MobiDB-lite"/>
    </source>
</evidence>
<evidence type="ECO:0000313" key="4">
    <source>
        <dbReference type="Proteomes" id="UP001286313"/>
    </source>
</evidence>